<evidence type="ECO:0000313" key="1">
    <source>
        <dbReference type="EMBL" id="MBX55440.1"/>
    </source>
</evidence>
<dbReference type="EMBL" id="GGEC01074956">
    <property type="protein sequence ID" value="MBX55440.1"/>
    <property type="molecule type" value="Transcribed_RNA"/>
</dbReference>
<dbReference type="AlphaFoldDB" id="A0A2P2PL10"/>
<sequence length="17" mass="1821">MFSTIIVVATGVTFDGY</sequence>
<name>A0A2P2PL10_RHIMU</name>
<reference evidence="1" key="1">
    <citation type="submission" date="2018-02" db="EMBL/GenBank/DDBJ databases">
        <title>Rhizophora mucronata_Transcriptome.</title>
        <authorList>
            <person name="Meera S.P."/>
            <person name="Sreeshan A."/>
            <person name="Augustine A."/>
        </authorList>
    </citation>
    <scope>NUCLEOTIDE SEQUENCE</scope>
    <source>
        <tissue evidence="1">Leaf</tissue>
    </source>
</reference>
<protein>
    <submittedName>
        <fullName evidence="1">Uncharacterized protein</fullName>
    </submittedName>
</protein>
<proteinExistence type="predicted"/>
<accession>A0A2P2PL10</accession>
<organism evidence="1">
    <name type="scientific">Rhizophora mucronata</name>
    <name type="common">Asiatic mangrove</name>
    <dbReference type="NCBI Taxonomy" id="61149"/>
    <lineage>
        <taxon>Eukaryota</taxon>
        <taxon>Viridiplantae</taxon>
        <taxon>Streptophyta</taxon>
        <taxon>Embryophyta</taxon>
        <taxon>Tracheophyta</taxon>
        <taxon>Spermatophyta</taxon>
        <taxon>Magnoliopsida</taxon>
        <taxon>eudicotyledons</taxon>
        <taxon>Gunneridae</taxon>
        <taxon>Pentapetalae</taxon>
        <taxon>rosids</taxon>
        <taxon>fabids</taxon>
        <taxon>Malpighiales</taxon>
        <taxon>Rhizophoraceae</taxon>
        <taxon>Rhizophora</taxon>
    </lineage>
</organism>